<protein>
    <submittedName>
        <fullName evidence="4">Lipopolysaccharide/colanic/teichoic acid biosynthesis glycosyltransferase</fullName>
    </submittedName>
</protein>
<keyword evidence="5" id="KW-1185">Reference proteome</keyword>
<comment type="caution">
    <text evidence="4">The sequence shown here is derived from an EMBL/GenBank/DDBJ whole genome shotgun (WGS) entry which is preliminary data.</text>
</comment>
<gene>
    <name evidence="4" type="ORF">DFO65_10227</name>
</gene>
<feature type="domain" description="Bacterial sugar transferase" evidence="3">
    <location>
        <begin position="27"/>
        <end position="200"/>
    </location>
</feature>
<dbReference type="PANTHER" id="PTHR30576:SF8">
    <property type="entry name" value="UNDECAPRENYL-PHOSPHATE GALACTOSE PHOSPHOTRANSFERASE"/>
    <property type="match status" value="1"/>
</dbReference>
<dbReference type="PANTHER" id="PTHR30576">
    <property type="entry name" value="COLANIC BIOSYNTHESIS UDP-GLUCOSE LIPID CARRIER TRANSFERASE"/>
    <property type="match status" value="1"/>
</dbReference>
<dbReference type="GO" id="GO:0016780">
    <property type="term" value="F:phosphotransferase activity, for other substituted phosphate groups"/>
    <property type="evidence" value="ECO:0007669"/>
    <property type="project" value="TreeGrafter"/>
</dbReference>
<keyword evidence="2" id="KW-1133">Transmembrane helix</keyword>
<dbReference type="EMBL" id="QNSB01000002">
    <property type="protein sequence ID" value="RBP73499.1"/>
    <property type="molecule type" value="Genomic_DNA"/>
</dbReference>
<evidence type="ECO:0000259" key="3">
    <source>
        <dbReference type="Pfam" id="PF02397"/>
    </source>
</evidence>
<reference evidence="4 5" key="1">
    <citation type="submission" date="2018-06" db="EMBL/GenBank/DDBJ databases">
        <title>Freshwater and sediment microbial communities from various areas in North America, analyzing microbe dynamics in response to fracking.</title>
        <authorList>
            <person name="Lamendella R."/>
        </authorList>
    </citation>
    <scope>NUCLEOTIDE SEQUENCE [LARGE SCALE GENOMIC DNA]</scope>
    <source>
        <strain evidence="4 5">3b_TX</strain>
    </source>
</reference>
<name>A0A366INP4_9MICO</name>
<dbReference type="InterPro" id="IPR003362">
    <property type="entry name" value="Bact_transf"/>
</dbReference>
<evidence type="ECO:0000256" key="2">
    <source>
        <dbReference type="SAM" id="Phobius"/>
    </source>
</evidence>
<proteinExistence type="inferred from homology"/>
<evidence type="ECO:0000313" key="4">
    <source>
        <dbReference type="EMBL" id="RBP73499.1"/>
    </source>
</evidence>
<evidence type="ECO:0000256" key="1">
    <source>
        <dbReference type="ARBA" id="ARBA00006464"/>
    </source>
</evidence>
<dbReference type="AlphaFoldDB" id="A0A366INP4"/>
<feature type="transmembrane region" description="Helical" evidence="2">
    <location>
        <begin position="35"/>
        <end position="57"/>
    </location>
</feature>
<comment type="similarity">
    <text evidence="1">Belongs to the bacterial sugar transferase family.</text>
</comment>
<dbReference type="Proteomes" id="UP000253509">
    <property type="component" value="Unassembled WGS sequence"/>
</dbReference>
<keyword evidence="2" id="KW-0472">Membrane</keyword>
<keyword evidence="4" id="KW-0808">Transferase</keyword>
<organism evidence="4 5">
    <name type="scientific">Brevibacterium celere</name>
    <dbReference type="NCBI Taxonomy" id="225845"/>
    <lineage>
        <taxon>Bacteria</taxon>
        <taxon>Bacillati</taxon>
        <taxon>Actinomycetota</taxon>
        <taxon>Actinomycetes</taxon>
        <taxon>Micrococcales</taxon>
        <taxon>Brevibacteriaceae</taxon>
        <taxon>Brevibacterium</taxon>
    </lineage>
</organism>
<evidence type="ECO:0000313" key="5">
    <source>
        <dbReference type="Proteomes" id="UP000253509"/>
    </source>
</evidence>
<sequence>MRSEGVDRGGRRRASSHPERGTYAALKRCLDCCGAATGLLVLSPVLVVVALLVALRLGTPVLFRQQRVTKDSAVFALLKFRSMRPVDPARGWIDDEDRLTPFGRFLRATSLDELPSLWNVLVGDMSLIGPRPLTPDYLPRYTAHQARRHTVRAGLSGLAQVSGRNSLSWDDKFDLDVAYVEEMSWGLDCRILLRTVTTVLSRRGVAKDPSTTTHSYGGTLRSELVRFHPVEAPAPRGTWVVRTLDGERIGSCELMPLDPDTAEIGCDWCADAGHGGNREELHAEALRLLLNRARGIDVGHVVTSAAIGSSEFDSLVAAGFAAETDEAAAPETAAAVTAAPETGETHTQMTTTVRLRRVLSTDTAATPTRRALP</sequence>
<dbReference type="Pfam" id="PF02397">
    <property type="entry name" value="Bac_transf"/>
    <property type="match status" value="1"/>
</dbReference>
<accession>A0A366INP4</accession>
<dbReference type="RefSeq" id="WP_113902903.1">
    <property type="nucleotide sequence ID" value="NZ_QNSB01000002.1"/>
</dbReference>
<keyword evidence="2" id="KW-0812">Transmembrane</keyword>